<feature type="non-terminal residue" evidence="1">
    <location>
        <position position="59"/>
    </location>
</feature>
<sequence>MTGKENQQRKKEILHHLIHQATKKSPKMKFPLDVGLIRTDAPEGTRFLVLRIRPLCHHA</sequence>
<evidence type="ECO:0000313" key="2">
    <source>
        <dbReference type="Proteomes" id="UP001301958"/>
    </source>
</evidence>
<dbReference type="EMBL" id="MU865314">
    <property type="protein sequence ID" value="KAK4228868.1"/>
    <property type="molecule type" value="Genomic_DNA"/>
</dbReference>
<reference evidence="1" key="2">
    <citation type="submission" date="2023-05" db="EMBL/GenBank/DDBJ databases">
        <authorList>
            <consortium name="Lawrence Berkeley National Laboratory"/>
            <person name="Steindorff A."/>
            <person name="Hensen N."/>
            <person name="Bonometti L."/>
            <person name="Westerberg I."/>
            <person name="Brannstrom I.O."/>
            <person name="Guillou S."/>
            <person name="Cros-Aarteil S."/>
            <person name="Calhoun S."/>
            <person name="Haridas S."/>
            <person name="Kuo A."/>
            <person name="Mondo S."/>
            <person name="Pangilinan J."/>
            <person name="Riley R."/>
            <person name="Labutti K."/>
            <person name="Andreopoulos B."/>
            <person name="Lipzen A."/>
            <person name="Chen C."/>
            <person name="Yanf M."/>
            <person name="Daum C."/>
            <person name="Ng V."/>
            <person name="Clum A."/>
            <person name="Ohm R."/>
            <person name="Martin F."/>
            <person name="Silar P."/>
            <person name="Natvig D."/>
            <person name="Lalanne C."/>
            <person name="Gautier V."/>
            <person name="Ament-Velasquez S.L."/>
            <person name="Kruys A."/>
            <person name="Hutchinson M.I."/>
            <person name="Powell A.J."/>
            <person name="Barry K."/>
            <person name="Miller A.N."/>
            <person name="Grigoriev I.V."/>
            <person name="Debuchy R."/>
            <person name="Gladieux P."/>
            <person name="Thoren M.H."/>
            <person name="Johannesson H."/>
        </authorList>
    </citation>
    <scope>NUCLEOTIDE SEQUENCE</scope>
    <source>
        <strain evidence="1">CBS 990.96</strain>
    </source>
</reference>
<evidence type="ECO:0000313" key="1">
    <source>
        <dbReference type="EMBL" id="KAK4228868.1"/>
    </source>
</evidence>
<reference evidence="1" key="1">
    <citation type="journal article" date="2023" name="Mol. Phylogenet. Evol.">
        <title>Genome-scale phylogeny and comparative genomics of the fungal order Sordariales.</title>
        <authorList>
            <person name="Hensen N."/>
            <person name="Bonometti L."/>
            <person name="Westerberg I."/>
            <person name="Brannstrom I.O."/>
            <person name="Guillou S."/>
            <person name="Cros-Aarteil S."/>
            <person name="Calhoun S."/>
            <person name="Haridas S."/>
            <person name="Kuo A."/>
            <person name="Mondo S."/>
            <person name="Pangilinan J."/>
            <person name="Riley R."/>
            <person name="LaButti K."/>
            <person name="Andreopoulos B."/>
            <person name="Lipzen A."/>
            <person name="Chen C."/>
            <person name="Yan M."/>
            <person name="Daum C."/>
            <person name="Ng V."/>
            <person name="Clum A."/>
            <person name="Steindorff A."/>
            <person name="Ohm R.A."/>
            <person name="Martin F."/>
            <person name="Silar P."/>
            <person name="Natvig D.O."/>
            <person name="Lalanne C."/>
            <person name="Gautier V."/>
            <person name="Ament-Velasquez S.L."/>
            <person name="Kruys A."/>
            <person name="Hutchinson M.I."/>
            <person name="Powell A.J."/>
            <person name="Barry K."/>
            <person name="Miller A.N."/>
            <person name="Grigoriev I.V."/>
            <person name="Debuchy R."/>
            <person name="Gladieux P."/>
            <person name="Hiltunen Thoren M."/>
            <person name="Johannesson H."/>
        </authorList>
    </citation>
    <scope>NUCLEOTIDE SEQUENCE</scope>
    <source>
        <strain evidence="1">CBS 990.96</strain>
    </source>
</reference>
<gene>
    <name evidence="1" type="ORF">QBC38DRAFT_474092</name>
</gene>
<comment type="caution">
    <text evidence="1">The sequence shown here is derived from an EMBL/GenBank/DDBJ whole genome shotgun (WGS) entry which is preliminary data.</text>
</comment>
<dbReference type="Proteomes" id="UP001301958">
    <property type="component" value="Unassembled WGS sequence"/>
</dbReference>
<proteinExistence type="predicted"/>
<dbReference type="AlphaFoldDB" id="A0AAN7BSQ4"/>
<keyword evidence="2" id="KW-1185">Reference proteome</keyword>
<accession>A0AAN7BSQ4</accession>
<protein>
    <submittedName>
        <fullName evidence="1">Uncharacterized protein</fullName>
    </submittedName>
</protein>
<organism evidence="1 2">
    <name type="scientific">Podospora fimiseda</name>
    <dbReference type="NCBI Taxonomy" id="252190"/>
    <lineage>
        <taxon>Eukaryota</taxon>
        <taxon>Fungi</taxon>
        <taxon>Dikarya</taxon>
        <taxon>Ascomycota</taxon>
        <taxon>Pezizomycotina</taxon>
        <taxon>Sordariomycetes</taxon>
        <taxon>Sordariomycetidae</taxon>
        <taxon>Sordariales</taxon>
        <taxon>Podosporaceae</taxon>
        <taxon>Podospora</taxon>
    </lineage>
</organism>
<name>A0AAN7BSQ4_9PEZI</name>